<dbReference type="EMBL" id="LPHB01000035">
    <property type="protein sequence ID" value="KWA63606.1"/>
    <property type="molecule type" value="Genomic_DNA"/>
</dbReference>
<comment type="caution">
    <text evidence="1">The sequence shown here is derived from an EMBL/GenBank/DDBJ whole genome shotgun (WGS) entry which is preliminary data.</text>
</comment>
<organism evidence="1">
    <name type="scientific">Burkholderia stagnalis</name>
    <dbReference type="NCBI Taxonomy" id="1503054"/>
    <lineage>
        <taxon>Bacteria</taxon>
        <taxon>Pseudomonadati</taxon>
        <taxon>Pseudomonadota</taxon>
        <taxon>Betaproteobacteria</taxon>
        <taxon>Burkholderiales</taxon>
        <taxon>Burkholderiaceae</taxon>
        <taxon>Burkholderia</taxon>
        <taxon>Burkholderia cepacia complex</taxon>
    </lineage>
</organism>
<dbReference type="AlphaFoldDB" id="A0A119U1I5"/>
<name>A0A119U1I5_9BURK</name>
<dbReference type="SUPFAM" id="SSF55724">
    <property type="entry name" value="Mog1p/PsbP-like"/>
    <property type="match status" value="1"/>
</dbReference>
<sequence>MTDPDNRIRIHEGSITLPAGFEDRTTNVFVPADPANQPNLSVARDWLKDGETLAPYVDRQLALLKSRLQGHKLIARQAERLGPDDRALAGERIDASYRNGARLVYQRQAAFIVAPGRVLIFTASGTRTFNDEMDALWRGWLDDYRPADETGETGEPRPA</sequence>
<gene>
    <name evidence="1" type="ORF">WT44_12105</name>
</gene>
<evidence type="ECO:0000313" key="2">
    <source>
        <dbReference type="Proteomes" id="UP000068603"/>
    </source>
</evidence>
<accession>A0A119U1I5</accession>
<dbReference type="InterPro" id="IPR014894">
    <property type="entry name" value="DcrB/EagT6"/>
</dbReference>
<dbReference type="STRING" id="1503054.WT74_22285"/>
<protein>
    <recommendedName>
        <fullName evidence="3">DUF1795 domain-containing protein</fullName>
    </recommendedName>
</protein>
<dbReference type="RefSeq" id="WP_059890245.1">
    <property type="nucleotide sequence ID" value="NZ_CP156686.1"/>
</dbReference>
<reference evidence="1 2" key="1">
    <citation type="submission" date="2015-11" db="EMBL/GenBank/DDBJ databases">
        <title>Expanding the genomic diversity of Burkholderia species for the development of highly accurate diagnostics.</title>
        <authorList>
            <person name="Sahl J."/>
            <person name="Keim P."/>
            <person name="Wagner D."/>
        </authorList>
    </citation>
    <scope>NUCLEOTIDE SEQUENCE [LARGE SCALE GENOMIC DNA]</scope>
    <source>
        <strain evidence="1 2">MSMB1960WGS</strain>
    </source>
</reference>
<dbReference type="GeneID" id="93056896"/>
<dbReference type="Gene3D" id="3.40.1000.10">
    <property type="entry name" value="Mog1/PsbP, alpha/beta/alpha sandwich"/>
    <property type="match status" value="1"/>
</dbReference>
<dbReference type="Pfam" id="PF08786">
    <property type="entry name" value="DcrB"/>
    <property type="match status" value="1"/>
</dbReference>
<evidence type="ECO:0008006" key="3">
    <source>
        <dbReference type="Google" id="ProtNLM"/>
    </source>
</evidence>
<dbReference type="InterPro" id="IPR016123">
    <property type="entry name" value="Mog1/PsbP_a/b/a-sand"/>
</dbReference>
<dbReference type="Proteomes" id="UP000068603">
    <property type="component" value="Unassembled WGS sequence"/>
</dbReference>
<evidence type="ECO:0000313" key="1">
    <source>
        <dbReference type="EMBL" id="KWA63606.1"/>
    </source>
</evidence>
<proteinExistence type="predicted"/>